<name>A0ABQ8JQU6_DERPT</name>
<gene>
    <name evidence="1" type="ORF">DERP_009209</name>
</gene>
<reference evidence="1 2" key="1">
    <citation type="journal article" date="2018" name="J. Allergy Clin. Immunol.">
        <title>High-quality assembly of Dermatophagoides pteronyssinus genome and transcriptome reveals a wide range of novel allergens.</title>
        <authorList>
            <person name="Liu X.Y."/>
            <person name="Yang K.Y."/>
            <person name="Wang M.Q."/>
            <person name="Kwok J.S."/>
            <person name="Zeng X."/>
            <person name="Yang Z."/>
            <person name="Xiao X.J."/>
            <person name="Lau C.P."/>
            <person name="Li Y."/>
            <person name="Huang Z.M."/>
            <person name="Ba J.G."/>
            <person name="Yim A.K."/>
            <person name="Ouyang C.Y."/>
            <person name="Ngai S.M."/>
            <person name="Chan T.F."/>
            <person name="Leung E.L."/>
            <person name="Liu L."/>
            <person name="Liu Z.G."/>
            <person name="Tsui S.K."/>
        </authorList>
    </citation>
    <scope>NUCLEOTIDE SEQUENCE [LARGE SCALE GENOMIC DNA]</scope>
    <source>
        <strain evidence="1">Derp</strain>
    </source>
</reference>
<protein>
    <submittedName>
        <fullName evidence="1">Uncharacterized protein</fullName>
    </submittedName>
</protein>
<reference evidence="1 2" key="2">
    <citation type="journal article" date="2022" name="Mol. Biol. Evol.">
        <title>Comparative Genomics Reveals Insights into the Divergent Evolution of Astigmatic Mites and Household Pest Adaptations.</title>
        <authorList>
            <person name="Xiong Q."/>
            <person name="Wan A.T."/>
            <person name="Liu X."/>
            <person name="Fung C.S."/>
            <person name="Xiao X."/>
            <person name="Malainual N."/>
            <person name="Hou J."/>
            <person name="Wang L."/>
            <person name="Wang M."/>
            <person name="Yang K.Y."/>
            <person name="Cui Y."/>
            <person name="Leung E.L."/>
            <person name="Nong W."/>
            <person name="Shin S.K."/>
            <person name="Au S.W."/>
            <person name="Jeong K.Y."/>
            <person name="Chew F.T."/>
            <person name="Hui J.H."/>
            <person name="Leung T.F."/>
            <person name="Tungtrongchitr A."/>
            <person name="Zhong N."/>
            <person name="Liu Z."/>
            <person name="Tsui S.K."/>
        </authorList>
    </citation>
    <scope>NUCLEOTIDE SEQUENCE [LARGE SCALE GENOMIC DNA]</scope>
    <source>
        <strain evidence="1">Derp</strain>
    </source>
</reference>
<evidence type="ECO:0000313" key="2">
    <source>
        <dbReference type="Proteomes" id="UP000887458"/>
    </source>
</evidence>
<evidence type="ECO:0000313" key="1">
    <source>
        <dbReference type="EMBL" id="KAH9424985.1"/>
    </source>
</evidence>
<accession>A0ABQ8JQU6</accession>
<comment type="caution">
    <text evidence="1">The sequence shown here is derived from an EMBL/GenBank/DDBJ whole genome shotgun (WGS) entry which is preliminary data.</text>
</comment>
<sequence length="100" mass="11674">MINEISKLIMKMNFFQKKLFKKHTFSIIKTLNAATITITDVLCNVRFSVSRKLPTEIIPKPPITPKINAIILRKCKLHDLSIISVNQSRLWIPKRNHQKH</sequence>
<dbReference type="Proteomes" id="UP000887458">
    <property type="component" value="Unassembled WGS sequence"/>
</dbReference>
<organism evidence="1 2">
    <name type="scientific">Dermatophagoides pteronyssinus</name>
    <name type="common">European house dust mite</name>
    <dbReference type="NCBI Taxonomy" id="6956"/>
    <lineage>
        <taxon>Eukaryota</taxon>
        <taxon>Metazoa</taxon>
        <taxon>Ecdysozoa</taxon>
        <taxon>Arthropoda</taxon>
        <taxon>Chelicerata</taxon>
        <taxon>Arachnida</taxon>
        <taxon>Acari</taxon>
        <taxon>Acariformes</taxon>
        <taxon>Sarcoptiformes</taxon>
        <taxon>Astigmata</taxon>
        <taxon>Psoroptidia</taxon>
        <taxon>Analgoidea</taxon>
        <taxon>Pyroglyphidae</taxon>
        <taxon>Dermatophagoidinae</taxon>
        <taxon>Dermatophagoides</taxon>
    </lineage>
</organism>
<keyword evidence="2" id="KW-1185">Reference proteome</keyword>
<proteinExistence type="predicted"/>
<dbReference type="EMBL" id="NJHN03000024">
    <property type="protein sequence ID" value="KAH9424985.1"/>
    <property type="molecule type" value="Genomic_DNA"/>
</dbReference>